<dbReference type="SUPFAM" id="SSF53850">
    <property type="entry name" value="Periplasmic binding protein-like II"/>
    <property type="match status" value="1"/>
</dbReference>
<gene>
    <name evidence="5" type="ORF">VCHENC02_5444A</name>
</gene>
<evidence type="ECO:0000256" key="2">
    <source>
        <dbReference type="ARBA" id="ARBA00022729"/>
    </source>
</evidence>
<name>A0A454CQJ6_VIBHA</name>
<evidence type="ECO:0000313" key="6">
    <source>
        <dbReference type="Proteomes" id="UP000008367"/>
    </source>
</evidence>
<dbReference type="EMBL" id="AJSR01002427">
    <property type="protein sequence ID" value="EKM28683.1"/>
    <property type="molecule type" value="Genomic_DNA"/>
</dbReference>
<dbReference type="Proteomes" id="UP000008367">
    <property type="component" value="Unassembled WGS sequence"/>
</dbReference>
<comment type="similarity">
    <text evidence="1">Belongs to the bacterial solute-binding protein 3 family.</text>
</comment>
<evidence type="ECO:0000313" key="5">
    <source>
        <dbReference type="EMBL" id="EKM28683.1"/>
    </source>
</evidence>
<proteinExistence type="inferred from homology"/>
<evidence type="ECO:0000256" key="1">
    <source>
        <dbReference type="ARBA" id="ARBA00010333"/>
    </source>
</evidence>
<evidence type="ECO:0000256" key="3">
    <source>
        <dbReference type="SAM" id="SignalP"/>
    </source>
</evidence>
<dbReference type="Gene3D" id="3.40.190.10">
    <property type="entry name" value="Periplasmic binding protein-like II"/>
    <property type="match status" value="1"/>
</dbReference>
<dbReference type="PROSITE" id="PS01039">
    <property type="entry name" value="SBP_BACTERIAL_3"/>
    <property type="match status" value="1"/>
</dbReference>
<protein>
    <submittedName>
        <fullName evidence="5">Bacterial extracellular solute-binding s, 3 family protein</fullName>
    </submittedName>
</protein>
<dbReference type="Pfam" id="PF00497">
    <property type="entry name" value="SBP_bac_3"/>
    <property type="match status" value="1"/>
</dbReference>
<organism evidence="5 6">
    <name type="scientific">Vibrio harveyi</name>
    <name type="common">Beneckea harveyi</name>
    <dbReference type="NCBI Taxonomy" id="669"/>
    <lineage>
        <taxon>Bacteria</taxon>
        <taxon>Pseudomonadati</taxon>
        <taxon>Pseudomonadota</taxon>
        <taxon>Gammaproteobacteria</taxon>
        <taxon>Vibrionales</taxon>
        <taxon>Vibrionaceae</taxon>
        <taxon>Vibrio</taxon>
    </lineage>
</organism>
<evidence type="ECO:0000259" key="4">
    <source>
        <dbReference type="Pfam" id="PF00497"/>
    </source>
</evidence>
<accession>A0A454CQJ6</accession>
<comment type="caution">
    <text evidence="5">The sequence shown here is derived from an EMBL/GenBank/DDBJ whole genome shotgun (WGS) entry which is preliminary data.</text>
</comment>
<dbReference type="AlphaFoldDB" id="A0A454CQJ6"/>
<dbReference type="InterPro" id="IPR001638">
    <property type="entry name" value="Solute-binding_3/MltF_N"/>
</dbReference>
<feature type="domain" description="Solute-binding protein family 3/N-terminal" evidence="4">
    <location>
        <begin position="25"/>
        <end position="64"/>
    </location>
</feature>
<feature type="non-terminal residue" evidence="5">
    <location>
        <position position="64"/>
    </location>
</feature>
<dbReference type="InterPro" id="IPR018313">
    <property type="entry name" value="SBP_3_CS"/>
</dbReference>
<reference evidence="5 6" key="1">
    <citation type="submission" date="2012-10" db="EMBL/GenBank/DDBJ databases">
        <title>Genome sequence of Vibrio Cholerae HENC-02.</title>
        <authorList>
            <person name="Eppinger M."/>
            <person name="Hasan N.A."/>
            <person name="Sengamalay N."/>
            <person name="Hine E."/>
            <person name="Su Q."/>
            <person name="Daugherty S.C."/>
            <person name="Young S."/>
            <person name="Sadzewicz L."/>
            <person name="Tallon L."/>
            <person name="Cebula T.A."/>
            <person name="Ravel J."/>
            <person name="Colwell R.R."/>
        </authorList>
    </citation>
    <scope>NUCLEOTIDE SEQUENCE [LARGE SCALE GENOMIC DNA]</scope>
    <source>
        <strain evidence="5 6">HENC-02</strain>
    </source>
</reference>
<keyword evidence="2 3" id="KW-0732">Signal</keyword>
<sequence>MKNWIKVAVAAIALSAATVQAATEVKVGMSGRYFPFTFVKQDKLQGFEVDMWDEIGKRNDYKIE</sequence>
<feature type="signal peptide" evidence="3">
    <location>
        <begin position="1"/>
        <end position="21"/>
    </location>
</feature>
<feature type="chain" id="PRO_5019144484" evidence="3">
    <location>
        <begin position="22"/>
        <end position="64"/>
    </location>
</feature>